<proteinExistence type="predicted"/>
<accession>A0A1I6V4G0</accession>
<reference evidence="2" key="1">
    <citation type="submission" date="2016-10" db="EMBL/GenBank/DDBJ databases">
        <authorList>
            <person name="Varghese N."/>
            <person name="Submissions S."/>
        </authorList>
    </citation>
    <scope>NUCLEOTIDE SEQUENCE [LARGE SCALE GENOMIC DNA]</scope>
    <source>
        <strain evidence="2">DSM 22427</strain>
    </source>
</reference>
<gene>
    <name evidence="1" type="ORF">SAMN04488556_0051</name>
</gene>
<protein>
    <submittedName>
        <fullName evidence="1">Uncharacterized protein</fullName>
    </submittedName>
</protein>
<dbReference type="EMBL" id="FOZS01000010">
    <property type="protein sequence ID" value="SFT08551.1"/>
    <property type="molecule type" value="Genomic_DNA"/>
</dbReference>
<evidence type="ECO:0000313" key="1">
    <source>
        <dbReference type="EMBL" id="SFT08551.1"/>
    </source>
</evidence>
<dbReference type="Proteomes" id="UP000199199">
    <property type="component" value="Unassembled WGS sequence"/>
</dbReference>
<evidence type="ECO:0000313" key="2">
    <source>
        <dbReference type="Proteomes" id="UP000199199"/>
    </source>
</evidence>
<sequence length="42" mass="4952">MIGYSNYVNLAEVRYTIARKYDRATADEYLNWLEELGLLSVH</sequence>
<organism evidence="1 2">
    <name type="scientific">Halostagnicola kamekurae</name>
    <dbReference type="NCBI Taxonomy" id="619731"/>
    <lineage>
        <taxon>Archaea</taxon>
        <taxon>Methanobacteriati</taxon>
        <taxon>Methanobacteriota</taxon>
        <taxon>Stenosarchaea group</taxon>
        <taxon>Halobacteria</taxon>
        <taxon>Halobacteriales</taxon>
        <taxon>Natrialbaceae</taxon>
        <taxon>Halostagnicola</taxon>
    </lineage>
</organism>
<keyword evidence="2" id="KW-1185">Reference proteome</keyword>
<name>A0A1I6V4G0_9EURY</name>
<dbReference type="AlphaFoldDB" id="A0A1I6V4G0"/>